<feature type="domain" description="Lipid/polyisoprenoid-binding YceI-like" evidence="1">
    <location>
        <begin position="35"/>
        <end position="212"/>
    </location>
</feature>
<comment type="caution">
    <text evidence="2">The sequence shown here is derived from an EMBL/GenBank/DDBJ whole genome shotgun (WGS) entry which is preliminary data.</text>
</comment>
<dbReference type="InterPro" id="IPR007372">
    <property type="entry name" value="Lipid/polyisoprenoid-bd_YceI"/>
</dbReference>
<dbReference type="SMART" id="SM00867">
    <property type="entry name" value="YceI"/>
    <property type="match status" value="1"/>
</dbReference>
<evidence type="ECO:0000259" key="1">
    <source>
        <dbReference type="SMART" id="SM00867"/>
    </source>
</evidence>
<evidence type="ECO:0000313" key="3">
    <source>
        <dbReference type="Proteomes" id="UP000306402"/>
    </source>
</evidence>
<dbReference type="OrthoDB" id="951410at2"/>
<protein>
    <submittedName>
        <fullName evidence="2">YceI family protein</fullName>
    </submittedName>
</protein>
<dbReference type="PANTHER" id="PTHR34406:SF1">
    <property type="entry name" value="PROTEIN YCEI"/>
    <property type="match status" value="1"/>
</dbReference>
<dbReference type="AlphaFoldDB" id="A0A5R9L4F4"/>
<sequence>MKMLKSMMRTGQIGAMLAVSVSVWNCTDHAPDTANYKLNDAVSVAEWKGYLKTGYFNEGSITVKSESLVIRDGQVKSGSFTIPVSSILNFNLPTDELKHQLVHHLQSPDFFNMALHPDVKFEISNVSPFSGTGENVVPGANFQVTGNLTMLGKTNLIVFAAKIDLIGDDFKLEALAPIDRTKWGMNYATESNLPDDASIKPVIDVHLKLSGKKL</sequence>
<dbReference type="EMBL" id="VCEJ01000002">
    <property type="protein sequence ID" value="TLV03257.1"/>
    <property type="molecule type" value="Genomic_DNA"/>
</dbReference>
<reference evidence="2 3" key="1">
    <citation type="submission" date="2019-05" db="EMBL/GenBank/DDBJ databases">
        <authorList>
            <person name="Qu J.-H."/>
        </authorList>
    </citation>
    <scope>NUCLEOTIDE SEQUENCE [LARGE SCALE GENOMIC DNA]</scope>
    <source>
        <strain evidence="2 3">T17</strain>
    </source>
</reference>
<proteinExistence type="predicted"/>
<dbReference type="SUPFAM" id="SSF101874">
    <property type="entry name" value="YceI-like"/>
    <property type="match status" value="1"/>
</dbReference>
<keyword evidence="3" id="KW-1185">Reference proteome</keyword>
<dbReference type="InterPro" id="IPR036761">
    <property type="entry name" value="TTHA0802/YceI-like_sf"/>
</dbReference>
<organism evidence="2 3">
    <name type="scientific">Dyadobacter luticola</name>
    <dbReference type="NCBI Taxonomy" id="1979387"/>
    <lineage>
        <taxon>Bacteria</taxon>
        <taxon>Pseudomonadati</taxon>
        <taxon>Bacteroidota</taxon>
        <taxon>Cytophagia</taxon>
        <taxon>Cytophagales</taxon>
        <taxon>Spirosomataceae</taxon>
        <taxon>Dyadobacter</taxon>
    </lineage>
</organism>
<gene>
    <name evidence="2" type="ORF">FEN17_06505</name>
</gene>
<dbReference type="Pfam" id="PF04264">
    <property type="entry name" value="YceI"/>
    <property type="match status" value="1"/>
</dbReference>
<accession>A0A5R9L4F4</accession>
<dbReference type="PANTHER" id="PTHR34406">
    <property type="entry name" value="PROTEIN YCEI"/>
    <property type="match status" value="1"/>
</dbReference>
<dbReference type="Gene3D" id="2.40.128.110">
    <property type="entry name" value="Lipid/polyisoprenoid-binding, YceI-like"/>
    <property type="match status" value="1"/>
</dbReference>
<dbReference type="Proteomes" id="UP000306402">
    <property type="component" value="Unassembled WGS sequence"/>
</dbReference>
<name>A0A5R9L4F4_9BACT</name>
<evidence type="ECO:0000313" key="2">
    <source>
        <dbReference type="EMBL" id="TLV03257.1"/>
    </source>
</evidence>